<evidence type="ECO:0000256" key="2">
    <source>
        <dbReference type="SAM" id="Phobius"/>
    </source>
</evidence>
<dbReference type="EMBL" id="QJKJ01014463">
    <property type="protein sequence ID" value="RDX64264.1"/>
    <property type="molecule type" value="Genomic_DNA"/>
</dbReference>
<keyword evidence="2" id="KW-1133">Transmembrane helix</keyword>
<keyword evidence="2" id="KW-0472">Membrane</keyword>
<feature type="transmembrane region" description="Helical" evidence="2">
    <location>
        <begin position="14"/>
        <end position="34"/>
    </location>
</feature>
<organism evidence="3 4">
    <name type="scientific">Mucuna pruriens</name>
    <name type="common">Velvet bean</name>
    <name type="synonym">Dolichos pruriens</name>
    <dbReference type="NCBI Taxonomy" id="157652"/>
    <lineage>
        <taxon>Eukaryota</taxon>
        <taxon>Viridiplantae</taxon>
        <taxon>Streptophyta</taxon>
        <taxon>Embryophyta</taxon>
        <taxon>Tracheophyta</taxon>
        <taxon>Spermatophyta</taxon>
        <taxon>Magnoliopsida</taxon>
        <taxon>eudicotyledons</taxon>
        <taxon>Gunneridae</taxon>
        <taxon>Pentapetalae</taxon>
        <taxon>rosids</taxon>
        <taxon>fabids</taxon>
        <taxon>Fabales</taxon>
        <taxon>Fabaceae</taxon>
        <taxon>Papilionoideae</taxon>
        <taxon>50 kb inversion clade</taxon>
        <taxon>NPAAA clade</taxon>
        <taxon>indigoferoid/millettioid clade</taxon>
        <taxon>Phaseoleae</taxon>
        <taxon>Mucuna</taxon>
    </lineage>
</organism>
<sequence length="100" mass="11199">MQPFSGNEHLVEKALRGIINTIVIEFIGGSLNLVKIRYMRTTNNIHTDPNRVPQQLPPSPSPTKTSSSQTLNKTTHDHHHRGTSFTCPPLDSCRSQNLIQ</sequence>
<feature type="region of interest" description="Disordered" evidence="1">
    <location>
        <begin position="44"/>
        <end position="100"/>
    </location>
</feature>
<comment type="caution">
    <text evidence="3">The sequence shown here is derived from an EMBL/GenBank/DDBJ whole genome shotgun (WGS) entry which is preliminary data.</text>
</comment>
<feature type="compositionally biased region" description="Low complexity" evidence="1">
    <location>
        <begin position="62"/>
        <end position="71"/>
    </location>
</feature>
<protein>
    <submittedName>
        <fullName evidence="3">Uncharacterized protein</fullName>
    </submittedName>
</protein>
<evidence type="ECO:0000313" key="3">
    <source>
        <dbReference type="EMBL" id="RDX64264.1"/>
    </source>
</evidence>
<gene>
    <name evidence="3" type="ORF">CR513_57202</name>
</gene>
<keyword evidence="2" id="KW-0812">Transmembrane</keyword>
<name>A0A371EE75_MUCPR</name>
<accession>A0A371EE75</accession>
<evidence type="ECO:0000256" key="1">
    <source>
        <dbReference type="SAM" id="MobiDB-lite"/>
    </source>
</evidence>
<feature type="non-terminal residue" evidence="3">
    <location>
        <position position="1"/>
    </location>
</feature>
<evidence type="ECO:0000313" key="4">
    <source>
        <dbReference type="Proteomes" id="UP000257109"/>
    </source>
</evidence>
<proteinExistence type="predicted"/>
<keyword evidence="4" id="KW-1185">Reference proteome</keyword>
<dbReference type="AlphaFoldDB" id="A0A371EE75"/>
<reference evidence="3" key="1">
    <citation type="submission" date="2018-05" db="EMBL/GenBank/DDBJ databases">
        <title>Draft genome of Mucuna pruriens seed.</title>
        <authorList>
            <person name="Nnadi N.E."/>
            <person name="Vos R."/>
            <person name="Hasami M.H."/>
            <person name="Devisetty U.K."/>
            <person name="Aguiy J.C."/>
        </authorList>
    </citation>
    <scope>NUCLEOTIDE SEQUENCE [LARGE SCALE GENOMIC DNA]</scope>
    <source>
        <strain evidence="3">JCA_2017</strain>
    </source>
</reference>
<dbReference type="Proteomes" id="UP000257109">
    <property type="component" value="Unassembled WGS sequence"/>
</dbReference>